<comment type="caution">
    <text evidence="1">The sequence shown here is derived from an EMBL/GenBank/DDBJ whole genome shotgun (WGS) entry which is preliminary data.</text>
</comment>
<sequence length="61" mass="6760">PPTTRFLFSFLSCTGKLGSRGRNWNYLTQKASFAAGHSEGSFELPSTHCCNGKWFTSLQVT</sequence>
<protein>
    <submittedName>
        <fullName evidence="1">Uncharacterized protein</fullName>
    </submittedName>
</protein>
<organism evidence="1 2">
    <name type="scientific">Linum tenue</name>
    <dbReference type="NCBI Taxonomy" id="586396"/>
    <lineage>
        <taxon>Eukaryota</taxon>
        <taxon>Viridiplantae</taxon>
        <taxon>Streptophyta</taxon>
        <taxon>Embryophyta</taxon>
        <taxon>Tracheophyta</taxon>
        <taxon>Spermatophyta</taxon>
        <taxon>Magnoliopsida</taxon>
        <taxon>eudicotyledons</taxon>
        <taxon>Gunneridae</taxon>
        <taxon>Pentapetalae</taxon>
        <taxon>rosids</taxon>
        <taxon>fabids</taxon>
        <taxon>Malpighiales</taxon>
        <taxon>Linaceae</taxon>
        <taxon>Linum</taxon>
    </lineage>
</organism>
<reference evidence="1" key="1">
    <citation type="submission" date="2022-08" db="EMBL/GenBank/DDBJ databases">
        <authorList>
            <person name="Gutierrez-Valencia J."/>
        </authorList>
    </citation>
    <scope>NUCLEOTIDE SEQUENCE</scope>
</reference>
<keyword evidence="2" id="KW-1185">Reference proteome</keyword>
<evidence type="ECO:0000313" key="1">
    <source>
        <dbReference type="EMBL" id="CAI0434725.1"/>
    </source>
</evidence>
<evidence type="ECO:0000313" key="2">
    <source>
        <dbReference type="Proteomes" id="UP001154282"/>
    </source>
</evidence>
<proteinExistence type="predicted"/>
<gene>
    <name evidence="1" type="ORF">LITE_LOCUS24378</name>
</gene>
<dbReference type="EMBL" id="CAMGYJ010000006">
    <property type="protein sequence ID" value="CAI0434725.1"/>
    <property type="molecule type" value="Genomic_DNA"/>
</dbReference>
<dbReference type="Proteomes" id="UP001154282">
    <property type="component" value="Unassembled WGS sequence"/>
</dbReference>
<dbReference type="AlphaFoldDB" id="A0AAV0LKM9"/>
<feature type="non-terminal residue" evidence="1">
    <location>
        <position position="1"/>
    </location>
</feature>
<name>A0AAV0LKM9_9ROSI</name>
<accession>A0AAV0LKM9</accession>